<evidence type="ECO:0000256" key="1">
    <source>
        <dbReference type="SAM" id="MobiDB-lite"/>
    </source>
</evidence>
<feature type="compositionally biased region" description="Acidic residues" evidence="1">
    <location>
        <begin position="198"/>
        <end position="210"/>
    </location>
</feature>
<accession>A0ABT3TUQ1</accession>
<sequence>MEHEVFVPVPAEALRAVLCDPLRVARAVPGFQRDASGDGGRLKVRVAGHAITYRGTVTVTPAPDGTFAVTGDGTEARGTGTVTFSLTARVAATNGGSALTFIGTASGDGRIAELPPKAVESAAHRLLNRFAGNLGAAGQEPGSDPDDMKEPEESEEPEEPEEPEESEESEESGETRETDEARGTSETGGDDTGTSPEPVDEPDAGPDDEPDARSEPHLSVFDTEVPPPSLAPASDDEGAADDHTEYGDHTEYAEPYPYDTDELPPEPAAAHARRTMIGRSAEEVDHAPPRGRYAPTPAPDGGPSGATLRWVAPAAALALASAVVVGRALRRRR</sequence>
<name>A0ABT3TUQ1_9ACTN</name>
<dbReference type="RefSeq" id="WP_266599577.1">
    <property type="nucleotide sequence ID" value="NZ_JAPHNL010000124.1"/>
</dbReference>
<feature type="compositionally biased region" description="Low complexity" evidence="1">
    <location>
        <begin position="184"/>
        <end position="197"/>
    </location>
</feature>
<reference evidence="3" key="1">
    <citation type="submission" date="2022-10" db="EMBL/GenBank/DDBJ databases">
        <title>Streptomyces beihaiensis sp. nov., a chitin degrading actinobacterium, isolated from shrimp pond soil.</title>
        <authorList>
            <person name="Xie J."/>
            <person name="Shen N."/>
        </authorList>
    </citation>
    <scope>NUCLEOTIDE SEQUENCE</scope>
    <source>
        <strain evidence="3">GXMU-J5</strain>
    </source>
</reference>
<feature type="compositionally biased region" description="Basic and acidic residues" evidence="1">
    <location>
        <begin position="173"/>
        <end position="183"/>
    </location>
</feature>
<keyword evidence="2" id="KW-0472">Membrane</keyword>
<protein>
    <submittedName>
        <fullName evidence="3">SRPBCC domain-containing protein</fullName>
    </submittedName>
</protein>
<dbReference type="EMBL" id="JAPHNL010000124">
    <property type="protein sequence ID" value="MCX3060749.1"/>
    <property type="molecule type" value="Genomic_DNA"/>
</dbReference>
<dbReference type="SUPFAM" id="SSF55961">
    <property type="entry name" value="Bet v1-like"/>
    <property type="match status" value="1"/>
</dbReference>
<dbReference type="PANTHER" id="PTHR38588">
    <property type="entry name" value="BLL0334 PROTEIN"/>
    <property type="match status" value="1"/>
</dbReference>
<feature type="compositionally biased region" description="Basic and acidic residues" evidence="1">
    <location>
        <begin position="240"/>
        <end position="252"/>
    </location>
</feature>
<evidence type="ECO:0000313" key="4">
    <source>
        <dbReference type="Proteomes" id="UP001163064"/>
    </source>
</evidence>
<dbReference type="Proteomes" id="UP001163064">
    <property type="component" value="Unassembled WGS sequence"/>
</dbReference>
<keyword evidence="4" id="KW-1185">Reference proteome</keyword>
<evidence type="ECO:0000256" key="2">
    <source>
        <dbReference type="SAM" id="Phobius"/>
    </source>
</evidence>
<keyword evidence="2" id="KW-0812">Transmembrane</keyword>
<feature type="region of interest" description="Disordered" evidence="1">
    <location>
        <begin position="134"/>
        <end position="305"/>
    </location>
</feature>
<comment type="caution">
    <text evidence="3">The sequence shown here is derived from an EMBL/GenBank/DDBJ whole genome shotgun (WGS) entry which is preliminary data.</text>
</comment>
<feature type="transmembrane region" description="Helical" evidence="2">
    <location>
        <begin position="310"/>
        <end position="329"/>
    </location>
</feature>
<dbReference type="InterPro" id="IPR023393">
    <property type="entry name" value="START-like_dom_sf"/>
</dbReference>
<proteinExistence type="predicted"/>
<dbReference type="Gene3D" id="3.30.530.20">
    <property type="match status" value="1"/>
</dbReference>
<dbReference type="Pfam" id="PF06240">
    <property type="entry name" value="COXG"/>
    <property type="match status" value="1"/>
</dbReference>
<feature type="compositionally biased region" description="Acidic residues" evidence="1">
    <location>
        <begin position="143"/>
        <end position="172"/>
    </location>
</feature>
<evidence type="ECO:0000313" key="3">
    <source>
        <dbReference type="EMBL" id="MCX3060749.1"/>
    </source>
</evidence>
<gene>
    <name evidence="3" type="ORF">OFY01_13445</name>
</gene>
<keyword evidence="2" id="KW-1133">Transmembrane helix</keyword>
<organism evidence="3 4">
    <name type="scientific">Streptomyces beihaiensis</name>
    <dbReference type="NCBI Taxonomy" id="2984495"/>
    <lineage>
        <taxon>Bacteria</taxon>
        <taxon>Bacillati</taxon>
        <taxon>Actinomycetota</taxon>
        <taxon>Actinomycetes</taxon>
        <taxon>Kitasatosporales</taxon>
        <taxon>Streptomycetaceae</taxon>
        <taxon>Streptomyces</taxon>
    </lineage>
</organism>
<dbReference type="InterPro" id="IPR010419">
    <property type="entry name" value="CO_DH_gsu"/>
</dbReference>
<dbReference type="PANTHER" id="PTHR38588:SF1">
    <property type="entry name" value="BLL0334 PROTEIN"/>
    <property type="match status" value="1"/>
</dbReference>